<comment type="similarity">
    <text evidence="3">Belongs to the GST superfamily.</text>
</comment>
<dbReference type="GO" id="GO:0009407">
    <property type="term" value="P:toxin catabolic process"/>
    <property type="evidence" value="ECO:0007669"/>
    <property type="project" value="UniProtKB-ARBA"/>
</dbReference>
<organism evidence="6 7">
    <name type="scientific">Macleaya cordata</name>
    <name type="common">Five-seeded plume-poppy</name>
    <name type="synonym">Bocconia cordata</name>
    <dbReference type="NCBI Taxonomy" id="56857"/>
    <lineage>
        <taxon>Eukaryota</taxon>
        <taxon>Viridiplantae</taxon>
        <taxon>Streptophyta</taxon>
        <taxon>Embryophyta</taxon>
        <taxon>Tracheophyta</taxon>
        <taxon>Spermatophyta</taxon>
        <taxon>Magnoliopsida</taxon>
        <taxon>Ranunculales</taxon>
        <taxon>Papaveraceae</taxon>
        <taxon>Papaveroideae</taxon>
        <taxon>Macleaya</taxon>
    </lineage>
</organism>
<dbReference type="InterPro" id="IPR010987">
    <property type="entry name" value="Glutathione-S-Trfase_C-like"/>
</dbReference>
<dbReference type="PANTHER" id="PTHR11260">
    <property type="entry name" value="GLUTATHIONE S-TRANSFERASE, GST, SUPERFAMILY, GST DOMAIN CONTAINING"/>
    <property type="match status" value="1"/>
</dbReference>
<dbReference type="PROSITE" id="PS50405">
    <property type="entry name" value="GST_CTER"/>
    <property type="match status" value="1"/>
</dbReference>
<comment type="caution">
    <text evidence="6">The sequence shown here is derived from an EMBL/GenBank/DDBJ whole genome shotgun (WGS) entry which is preliminary data.</text>
</comment>
<dbReference type="InterPro" id="IPR036282">
    <property type="entry name" value="Glutathione-S-Trfase_C_sf"/>
</dbReference>
<evidence type="ECO:0000256" key="2">
    <source>
        <dbReference type="ARBA" id="ARBA00047960"/>
    </source>
</evidence>
<evidence type="ECO:0000259" key="5">
    <source>
        <dbReference type="PROSITE" id="PS50405"/>
    </source>
</evidence>
<keyword evidence="1 3" id="KW-0808">Transferase</keyword>
<dbReference type="GO" id="GO:0006749">
    <property type="term" value="P:glutathione metabolic process"/>
    <property type="evidence" value="ECO:0007669"/>
    <property type="project" value="InterPro"/>
</dbReference>
<dbReference type="SFLD" id="SFLDG01152">
    <property type="entry name" value="Main.3:_Omega-_and_Tau-like"/>
    <property type="match status" value="1"/>
</dbReference>
<evidence type="ECO:0000259" key="4">
    <source>
        <dbReference type="PROSITE" id="PS50404"/>
    </source>
</evidence>
<dbReference type="Pfam" id="PF02798">
    <property type="entry name" value="GST_N"/>
    <property type="match status" value="1"/>
</dbReference>
<dbReference type="AlphaFoldDB" id="A0A200QF27"/>
<dbReference type="EC" id="2.5.1.18" evidence="3"/>
<dbReference type="SFLD" id="SFLDG00358">
    <property type="entry name" value="Main_(cytGST)"/>
    <property type="match status" value="1"/>
</dbReference>
<dbReference type="InterPro" id="IPR040079">
    <property type="entry name" value="Glutathione_S-Trfase"/>
</dbReference>
<dbReference type="OrthoDB" id="202840at2759"/>
<accession>A0A200QF27</accession>
<dbReference type="EMBL" id="MVGT01002224">
    <property type="protein sequence ID" value="OVA09025.1"/>
    <property type="molecule type" value="Genomic_DNA"/>
</dbReference>
<dbReference type="InterPro" id="IPR036249">
    <property type="entry name" value="Thioredoxin-like_sf"/>
</dbReference>
<dbReference type="CDD" id="cd03185">
    <property type="entry name" value="GST_C_Tau"/>
    <property type="match status" value="1"/>
</dbReference>
<dbReference type="FunFam" id="1.20.1050.10:FF:000016">
    <property type="entry name" value="Glutathione S-transferase U9"/>
    <property type="match status" value="1"/>
</dbReference>
<dbReference type="SUPFAM" id="SSF47616">
    <property type="entry name" value="GST C-terminal domain-like"/>
    <property type="match status" value="1"/>
</dbReference>
<dbReference type="GO" id="GO:0005829">
    <property type="term" value="C:cytosol"/>
    <property type="evidence" value="ECO:0007669"/>
    <property type="project" value="UniProtKB-SubCell"/>
</dbReference>
<dbReference type="SUPFAM" id="SSF52833">
    <property type="entry name" value="Thioredoxin-like"/>
    <property type="match status" value="1"/>
</dbReference>
<feature type="domain" description="GST N-terminal" evidence="4">
    <location>
        <begin position="6"/>
        <end position="85"/>
    </location>
</feature>
<reference evidence="6 7" key="1">
    <citation type="journal article" date="2017" name="Mol. Plant">
        <title>The Genome of Medicinal Plant Macleaya cordata Provides New Insights into Benzylisoquinoline Alkaloids Metabolism.</title>
        <authorList>
            <person name="Liu X."/>
            <person name="Liu Y."/>
            <person name="Huang P."/>
            <person name="Ma Y."/>
            <person name="Qing Z."/>
            <person name="Tang Q."/>
            <person name="Cao H."/>
            <person name="Cheng P."/>
            <person name="Zheng Y."/>
            <person name="Yuan Z."/>
            <person name="Zhou Y."/>
            <person name="Liu J."/>
            <person name="Tang Z."/>
            <person name="Zhuo Y."/>
            <person name="Zhang Y."/>
            <person name="Yu L."/>
            <person name="Huang J."/>
            <person name="Yang P."/>
            <person name="Peng Q."/>
            <person name="Zhang J."/>
            <person name="Jiang W."/>
            <person name="Zhang Z."/>
            <person name="Lin K."/>
            <person name="Ro D.K."/>
            <person name="Chen X."/>
            <person name="Xiong X."/>
            <person name="Shang Y."/>
            <person name="Huang S."/>
            <person name="Zeng J."/>
        </authorList>
    </citation>
    <scope>NUCLEOTIDE SEQUENCE [LARGE SCALE GENOMIC DNA]</scope>
    <source>
        <strain evidence="7">cv. BLH2017</strain>
        <tissue evidence="6">Root</tissue>
    </source>
</reference>
<dbReference type="PANTHER" id="PTHR11260:SF622">
    <property type="entry name" value="GLUTATHIONE S-TRANSFERASE"/>
    <property type="match status" value="1"/>
</dbReference>
<dbReference type="InterPro" id="IPR045074">
    <property type="entry name" value="GST_C_Tau"/>
</dbReference>
<dbReference type="CDD" id="cd03058">
    <property type="entry name" value="GST_N_Tau"/>
    <property type="match status" value="1"/>
</dbReference>
<protein>
    <recommendedName>
        <fullName evidence="3">Glutathione S-transferase</fullName>
        <ecNumber evidence="3">2.5.1.18</ecNumber>
    </recommendedName>
</protein>
<comment type="function">
    <text evidence="3">Is involved in the conjugation of reduced glutathione to a wide number of exogenous and endogenous hydrophobic electrophiles.</text>
</comment>
<dbReference type="Gene3D" id="3.40.30.10">
    <property type="entry name" value="Glutaredoxin"/>
    <property type="match status" value="1"/>
</dbReference>
<dbReference type="GO" id="GO:0004364">
    <property type="term" value="F:glutathione transferase activity"/>
    <property type="evidence" value="ECO:0007669"/>
    <property type="project" value="UniProtKB-UniRule"/>
</dbReference>
<dbReference type="Proteomes" id="UP000195402">
    <property type="component" value="Unassembled WGS sequence"/>
</dbReference>
<keyword evidence="3" id="KW-0963">Cytoplasm</keyword>
<dbReference type="InParanoid" id="A0A200QF27"/>
<evidence type="ECO:0000313" key="6">
    <source>
        <dbReference type="EMBL" id="OVA09025.1"/>
    </source>
</evidence>
<dbReference type="STRING" id="56857.A0A200QF27"/>
<dbReference type="PROSITE" id="PS50404">
    <property type="entry name" value="GST_NTER"/>
    <property type="match status" value="1"/>
</dbReference>
<dbReference type="InterPro" id="IPR004045">
    <property type="entry name" value="Glutathione_S-Trfase_N"/>
</dbReference>
<dbReference type="Gene3D" id="1.20.1050.10">
    <property type="match status" value="1"/>
</dbReference>
<evidence type="ECO:0000256" key="1">
    <source>
        <dbReference type="ARBA" id="ARBA00022679"/>
    </source>
</evidence>
<proteinExistence type="inferred from homology"/>
<dbReference type="FunCoup" id="A0A200QF27">
    <property type="interactions" value="110"/>
</dbReference>
<comment type="catalytic activity">
    <reaction evidence="2 3">
        <text>RX + glutathione = an S-substituted glutathione + a halide anion + H(+)</text>
        <dbReference type="Rhea" id="RHEA:16437"/>
        <dbReference type="ChEBI" id="CHEBI:15378"/>
        <dbReference type="ChEBI" id="CHEBI:16042"/>
        <dbReference type="ChEBI" id="CHEBI:17792"/>
        <dbReference type="ChEBI" id="CHEBI:57925"/>
        <dbReference type="ChEBI" id="CHEBI:90779"/>
        <dbReference type="EC" id="2.5.1.18"/>
    </reaction>
</comment>
<comment type="subcellular location">
    <subcellularLocation>
        <location evidence="3">Cytoplasm</location>
        <location evidence="3">Cytosol</location>
    </subcellularLocation>
</comment>
<evidence type="ECO:0000313" key="7">
    <source>
        <dbReference type="Proteomes" id="UP000195402"/>
    </source>
</evidence>
<evidence type="ECO:0000256" key="3">
    <source>
        <dbReference type="RuleBase" id="RU369102"/>
    </source>
</evidence>
<dbReference type="SFLD" id="SFLDS00019">
    <property type="entry name" value="Glutathione_Transferase_(cytos"/>
    <property type="match status" value="1"/>
</dbReference>
<keyword evidence="7" id="KW-1185">Reference proteome</keyword>
<dbReference type="OMA" id="NACTRVE"/>
<feature type="domain" description="GST C-terminal" evidence="5">
    <location>
        <begin position="91"/>
        <end position="216"/>
    </location>
</feature>
<gene>
    <name evidence="6" type="ORF">BVC80_9097g92</name>
</gene>
<name>A0A200QF27_MACCD</name>
<dbReference type="InterPro" id="IPR045073">
    <property type="entry name" value="Omega/Tau-like"/>
</dbReference>
<dbReference type="FunFam" id="3.40.30.10:FF:000197">
    <property type="entry name" value="Glutathione S-transferase U10"/>
    <property type="match status" value="1"/>
</dbReference>
<sequence>MGEVVSEIKLYGKWSSSYCMRVELALKLKGIPYESIEEDLKNKSDSLLKYNPVHKKVPVLLHNGRPIAESLVILEYIDETWTNAPLLLPKDPYEQAKVRFWANFYDQKFLPSTAPLMKLKGEEQEKAIEELLKIMNLLEEGLSKDFAGKTPYLNDETPGYLDIAISMSACTYRAFEAVIGTQLIDPQRHPKFLSLVNALKDHPLVKETLPQHDKLVAVIQMFRDEALKSSPN</sequence>